<dbReference type="InterPro" id="IPR050187">
    <property type="entry name" value="Lipid_Phosphate_FormReg"/>
</dbReference>
<dbReference type="RefSeq" id="WP_046575718.1">
    <property type="nucleotide sequence ID" value="NZ_CP010429.1"/>
</dbReference>
<keyword evidence="4" id="KW-0067">ATP-binding</keyword>
<dbReference type="GO" id="GO:0005886">
    <property type="term" value="C:plasma membrane"/>
    <property type="evidence" value="ECO:0007669"/>
    <property type="project" value="TreeGrafter"/>
</dbReference>
<evidence type="ECO:0000313" key="7">
    <source>
        <dbReference type="Proteomes" id="UP000033054"/>
    </source>
</evidence>
<dbReference type="OrthoDB" id="9786026at2"/>
<dbReference type="EMBL" id="CP010429">
    <property type="protein sequence ID" value="AKD56565.1"/>
    <property type="molecule type" value="Genomic_DNA"/>
</dbReference>
<dbReference type="KEGG" id="srd:SD10_18305"/>
<dbReference type="InterPro" id="IPR016064">
    <property type="entry name" value="NAD/diacylglycerol_kinase_sf"/>
</dbReference>
<keyword evidence="3 6" id="KW-0418">Kinase</keyword>
<dbReference type="GO" id="GO:0016301">
    <property type="term" value="F:kinase activity"/>
    <property type="evidence" value="ECO:0007669"/>
    <property type="project" value="UniProtKB-KW"/>
</dbReference>
<proteinExistence type="predicted"/>
<dbReference type="Pfam" id="PF00781">
    <property type="entry name" value="DAGK_cat"/>
    <property type="match status" value="1"/>
</dbReference>
<evidence type="ECO:0000256" key="1">
    <source>
        <dbReference type="ARBA" id="ARBA00022679"/>
    </source>
</evidence>
<dbReference type="PATRIC" id="fig|1379870.5.peg.3957"/>
<dbReference type="SMART" id="SM00046">
    <property type="entry name" value="DAGKc"/>
    <property type="match status" value="1"/>
</dbReference>
<dbReference type="STRING" id="1379870.SD10_18305"/>
<dbReference type="PROSITE" id="PS50146">
    <property type="entry name" value="DAGK"/>
    <property type="match status" value="1"/>
</dbReference>
<organism evidence="6 7">
    <name type="scientific">Spirosoma radiotolerans</name>
    <dbReference type="NCBI Taxonomy" id="1379870"/>
    <lineage>
        <taxon>Bacteria</taxon>
        <taxon>Pseudomonadati</taxon>
        <taxon>Bacteroidota</taxon>
        <taxon>Cytophagia</taxon>
        <taxon>Cytophagales</taxon>
        <taxon>Cytophagaceae</taxon>
        <taxon>Spirosoma</taxon>
    </lineage>
</organism>
<dbReference type="InterPro" id="IPR001206">
    <property type="entry name" value="Diacylglycerol_kinase_cat_dom"/>
</dbReference>
<gene>
    <name evidence="6" type="ORF">SD10_18305</name>
</gene>
<dbReference type="Gene3D" id="2.60.200.40">
    <property type="match status" value="1"/>
</dbReference>
<keyword evidence="1" id="KW-0808">Transferase</keyword>
<dbReference type="Proteomes" id="UP000033054">
    <property type="component" value="Chromosome"/>
</dbReference>
<dbReference type="Gene3D" id="3.40.50.10330">
    <property type="entry name" value="Probable inorganic polyphosphate/atp-NAD kinase, domain 1"/>
    <property type="match status" value="1"/>
</dbReference>
<protein>
    <submittedName>
        <fullName evidence="6">Diacylglycerol kinase</fullName>
    </submittedName>
</protein>
<dbReference type="GO" id="GO:0005524">
    <property type="term" value="F:ATP binding"/>
    <property type="evidence" value="ECO:0007669"/>
    <property type="project" value="UniProtKB-KW"/>
</dbReference>
<keyword evidence="2" id="KW-0547">Nucleotide-binding</keyword>
<dbReference type="InterPro" id="IPR045540">
    <property type="entry name" value="YegS/DAGK_C"/>
</dbReference>
<dbReference type="SUPFAM" id="SSF111331">
    <property type="entry name" value="NAD kinase/diacylglycerol kinase-like"/>
    <property type="match status" value="1"/>
</dbReference>
<evidence type="ECO:0000313" key="6">
    <source>
        <dbReference type="EMBL" id="AKD56565.1"/>
    </source>
</evidence>
<accession>A0A0E3ZY22</accession>
<name>A0A0E3ZY22_9BACT</name>
<dbReference type="AlphaFoldDB" id="A0A0E3ZY22"/>
<dbReference type="PANTHER" id="PTHR12358">
    <property type="entry name" value="SPHINGOSINE KINASE"/>
    <property type="match status" value="1"/>
</dbReference>
<feature type="domain" description="DAGKc" evidence="5">
    <location>
        <begin position="2"/>
        <end position="134"/>
    </location>
</feature>
<dbReference type="HOGENOM" id="CLU_045532_1_2_10"/>
<sequence>MANRSAVLAIINPLSGTTTVAQKALLQDAFMRRAEELGFAPEAIFTTHPSHATELAKAAVARGVNRVLAIGGDGTINETAQALRRSATALGIVPIGSGNGLARHLGIPLVPIKAIERALNGRPVVIDSGEINEHPFFCTAGLGFEAYVAHAFARQPVRGLPTYIRTAFQAFRQYKPHAFNVDNQERTIFSLTFANAGQFGNNAWMAPTANIADGRLEQCEIRPFPMQAAGMLTWRLFNKSLDQSAYWRGQSITKATVQAEGPLLIHADGEPLTLASGQADVRILPGSLLVLL</sequence>
<dbReference type="Pfam" id="PF19279">
    <property type="entry name" value="YegS_C"/>
    <property type="match status" value="1"/>
</dbReference>
<evidence type="ECO:0000259" key="5">
    <source>
        <dbReference type="PROSITE" id="PS50146"/>
    </source>
</evidence>
<evidence type="ECO:0000256" key="2">
    <source>
        <dbReference type="ARBA" id="ARBA00022741"/>
    </source>
</evidence>
<keyword evidence="7" id="KW-1185">Reference proteome</keyword>
<dbReference type="PANTHER" id="PTHR12358:SF106">
    <property type="entry name" value="LIPID KINASE YEGS"/>
    <property type="match status" value="1"/>
</dbReference>
<evidence type="ECO:0000256" key="4">
    <source>
        <dbReference type="ARBA" id="ARBA00022840"/>
    </source>
</evidence>
<evidence type="ECO:0000256" key="3">
    <source>
        <dbReference type="ARBA" id="ARBA00022777"/>
    </source>
</evidence>
<dbReference type="InterPro" id="IPR017438">
    <property type="entry name" value="ATP-NAD_kinase_N"/>
</dbReference>
<reference evidence="6 7" key="1">
    <citation type="journal article" date="2014" name="Curr. Microbiol.">
        <title>Spirosoma radiotolerans sp. nov., a gamma-radiation-resistant bacterium isolated from gamma ray-irradiated soil.</title>
        <authorList>
            <person name="Lee J.J."/>
            <person name="Srinivasan S."/>
            <person name="Lim S."/>
            <person name="Joe M."/>
            <person name="Im S."/>
            <person name="Bae S.I."/>
            <person name="Park K.R."/>
            <person name="Han J.H."/>
            <person name="Park S.H."/>
            <person name="Joo B.M."/>
            <person name="Park S.J."/>
            <person name="Kim M.K."/>
        </authorList>
    </citation>
    <scope>NUCLEOTIDE SEQUENCE [LARGE SCALE GENOMIC DNA]</scope>
    <source>
        <strain evidence="6 7">DG5A</strain>
    </source>
</reference>